<organism evidence="2 3">
    <name type="scientific">Spongiactinospora gelatinilytica</name>
    <dbReference type="NCBI Taxonomy" id="2666298"/>
    <lineage>
        <taxon>Bacteria</taxon>
        <taxon>Bacillati</taxon>
        <taxon>Actinomycetota</taxon>
        <taxon>Actinomycetes</taxon>
        <taxon>Streptosporangiales</taxon>
        <taxon>Streptosporangiaceae</taxon>
        <taxon>Spongiactinospora</taxon>
    </lineage>
</organism>
<dbReference type="InterPro" id="IPR024385">
    <property type="entry name" value="DUF3854"/>
</dbReference>
<feature type="domain" description="DUF3854" evidence="1">
    <location>
        <begin position="113"/>
        <end position="227"/>
    </location>
</feature>
<dbReference type="Proteomes" id="UP000248544">
    <property type="component" value="Unassembled WGS sequence"/>
</dbReference>
<proteinExistence type="predicted"/>
<gene>
    <name evidence="2" type="ORF">C1I98_04395</name>
</gene>
<dbReference type="InterPro" id="IPR034154">
    <property type="entry name" value="TOPRIM_DnaG/twinkle"/>
</dbReference>
<dbReference type="RefSeq" id="WP_146607278.1">
    <property type="nucleotide sequence ID" value="NZ_POUA01000019.1"/>
</dbReference>
<comment type="caution">
    <text evidence="2">The sequence shown here is derived from an EMBL/GenBank/DDBJ whole genome shotgun (WGS) entry which is preliminary data.</text>
</comment>
<reference evidence="2 3" key="1">
    <citation type="submission" date="2018-01" db="EMBL/GenBank/DDBJ databases">
        <title>Draft genome sequence of Sphaerisporangium sp. 7K107.</title>
        <authorList>
            <person name="Sahin N."/>
            <person name="Saygin H."/>
            <person name="Ay H."/>
        </authorList>
    </citation>
    <scope>NUCLEOTIDE SEQUENCE [LARGE SCALE GENOMIC DNA]</scope>
    <source>
        <strain evidence="2 3">7K107</strain>
    </source>
</reference>
<name>A0A2W2I886_9ACTN</name>
<evidence type="ECO:0000313" key="2">
    <source>
        <dbReference type="EMBL" id="PZG54327.1"/>
    </source>
</evidence>
<evidence type="ECO:0000259" key="1">
    <source>
        <dbReference type="Pfam" id="PF12965"/>
    </source>
</evidence>
<feature type="non-terminal residue" evidence="2">
    <location>
        <position position="248"/>
    </location>
</feature>
<keyword evidence="3" id="KW-1185">Reference proteome</keyword>
<evidence type="ECO:0000313" key="3">
    <source>
        <dbReference type="Proteomes" id="UP000248544"/>
    </source>
</evidence>
<dbReference type="AlphaFoldDB" id="A0A2W2I886"/>
<sequence>MTSPRNEYGGSIFPQHARLLAESAITPEVARARGYVSVDTKTRLDSIRIAKAGRNAPGLLIPIHGVDGTVKLHQYRPDSPRVSNEGKTLKYETPVRSRLALDVPPMVREQLGDPTVPLWITEGSRKADSAVSAGLCCVALLGVWGWRGSNEHGGKTALPCWESVALNGRDVYVAFDSDVMTKDAVRKALDGLSFFLGSRGARVQLVYLPEGEDGAKVGLDDFLAAGGTVEQLREHARPPGRPNPPKQT</sequence>
<accession>A0A2W2I886</accession>
<dbReference type="Pfam" id="PF12965">
    <property type="entry name" value="DUF3854"/>
    <property type="match status" value="1"/>
</dbReference>
<protein>
    <recommendedName>
        <fullName evidence="1">DUF3854 domain-containing protein</fullName>
    </recommendedName>
</protein>
<dbReference type="EMBL" id="POUA01000019">
    <property type="protein sequence ID" value="PZG54327.1"/>
    <property type="molecule type" value="Genomic_DNA"/>
</dbReference>
<dbReference type="CDD" id="cd01029">
    <property type="entry name" value="TOPRIM_primases"/>
    <property type="match status" value="1"/>
</dbReference>